<evidence type="ECO:0000313" key="1">
    <source>
        <dbReference type="EMBL" id="GAA2701839.1"/>
    </source>
</evidence>
<keyword evidence="2" id="KW-1185">Reference proteome</keyword>
<name>A0ABN3TF68_9ACTN</name>
<sequence>MSLTGDVDSFVDAMAWLVGRMLADTKHFYRSYTTAELDRSRPRARAAPRACAPAR</sequence>
<gene>
    <name evidence="1" type="ORF">GCM10010412_099770</name>
</gene>
<evidence type="ECO:0000313" key="2">
    <source>
        <dbReference type="Proteomes" id="UP001501666"/>
    </source>
</evidence>
<accession>A0ABN3TF68</accession>
<dbReference type="Proteomes" id="UP001501666">
    <property type="component" value="Unassembled WGS sequence"/>
</dbReference>
<proteinExistence type="predicted"/>
<organism evidence="1 2">
    <name type="scientific">Nonomuraea recticatena</name>
    <dbReference type="NCBI Taxonomy" id="46178"/>
    <lineage>
        <taxon>Bacteria</taxon>
        <taxon>Bacillati</taxon>
        <taxon>Actinomycetota</taxon>
        <taxon>Actinomycetes</taxon>
        <taxon>Streptosporangiales</taxon>
        <taxon>Streptosporangiaceae</taxon>
        <taxon>Nonomuraea</taxon>
    </lineage>
</organism>
<reference evidence="1 2" key="1">
    <citation type="journal article" date="2019" name="Int. J. Syst. Evol. Microbiol.">
        <title>The Global Catalogue of Microorganisms (GCM) 10K type strain sequencing project: providing services to taxonomists for standard genome sequencing and annotation.</title>
        <authorList>
            <consortium name="The Broad Institute Genomics Platform"/>
            <consortium name="The Broad Institute Genome Sequencing Center for Infectious Disease"/>
            <person name="Wu L."/>
            <person name="Ma J."/>
        </authorList>
    </citation>
    <scope>NUCLEOTIDE SEQUENCE [LARGE SCALE GENOMIC DNA]</scope>
    <source>
        <strain evidence="1 2">JCM 6835</strain>
    </source>
</reference>
<dbReference type="RefSeq" id="WP_346158105.1">
    <property type="nucleotide sequence ID" value="NZ_BAAATE010000072.1"/>
</dbReference>
<comment type="caution">
    <text evidence="1">The sequence shown here is derived from an EMBL/GenBank/DDBJ whole genome shotgun (WGS) entry which is preliminary data.</text>
</comment>
<protein>
    <submittedName>
        <fullName evidence="1">Uncharacterized protein</fullName>
    </submittedName>
</protein>
<dbReference type="EMBL" id="BAAATE010000072">
    <property type="protein sequence ID" value="GAA2701839.1"/>
    <property type="molecule type" value="Genomic_DNA"/>
</dbReference>